<dbReference type="AlphaFoldDB" id="J0DCE0"/>
<keyword evidence="3" id="KW-1185">Reference proteome</keyword>
<dbReference type="InterPro" id="IPR001810">
    <property type="entry name" value="F-box_dom"/>
</dbReference>
<dbReference type="KEGG" id="adl:AURDEDRAFT_171224"/>
<dbReference type="eggNOG" id="ENOG502RDZE">
    <property type="taxonomic scope" value="Eukaryota"/>
</dbReference>
<dbReference type="Proteomes" id="UP000006514">
    <property type="component" value="Unassembled WGS sequence"/>
</dbReference>
<sequence>MVSGAVELIIRHQSAFDEMHMDIVAVCSGDRRRKLCFCSGRDDTNLVSQRLLDLRSALAGVRNFEPTDALLVDLFPVLAALPNLVRLTLIIKARAAREFWWDMPSHLSRIPNHCPGLLWIVISVVGDRQHSPPDSQDASALLAQLESIAHVDLPDILVKGFSSCTCAACRNPHSTAFPLPLRNERRAGARSRTMRDFDDSRLRARVTRDYESVVRDITRAEEMKSFVDAVMITAVGTVRELLSEVNQQSFMGRIPSEVLAACFAYLPWESLIRASHVCQSWRAAALSAPPLWSHIAPWSHCTPWLLRMALSRAGARPLDLKVDICAPITPEDLYAAIAPYSRQIRYLAWHCDQPTSPWEFPAPVMEAFCSSSTQTLTESFLGGCAGRLRCLYLQRVHLPDSCPAISTVTDLNVVLTPFNEDESPSNLCRLWDLFPHLEWLQILAITRPYSHMLPSGRAPASLRELSLECMSTDYDLMPHYLAWDNGNLNHVSLRQYADTRPDLARMARGAVKPAVKHASDKSRTRVMFEHPAGVTRSINISGIGIGNTAALLEAVQPNFSTVRSAMVSHVALEPLAGVLAALPEIEQLVVHIVPKTADEPTYPNPDPHAFVWTPLAFLADLARTMRRLRAIPLHVWCGGCRRPTFADADDARALIAQLCSLPRDLPPIEIQGFPAEEVSSVDLTGLNVRFDVAATVGELTLHERKEGYYPF</sequence>
<evidence type="ECO:0000313" key="2">
    <source>
        <dbReference type="EMBL" id="EJD39774.1"/>
    </source>
</evidence>
<dbReference type="OrthoDB" id="3365698at2759"/>
<dbReference type="SMART" id="SM00256">
    <property type="entry name" value="FBOX"/>
    <property type="match status" value="1"/>
</dbReference>
<reference evidence="3" key="1">
    <citation type="journal article" date="2012" name="Science">
        <title>The Paleozoic origin of enzymatic lignin decomposition reconstructed from 31 fungal genomes.</title>
        <authorList>
            <person name="Floudas D."/>
            <person name="Binder M."/>
            <person name="Riley R."/>
            <person name="Barry K."/>
            <person name="Blanchette R.A."/>
            <person name="Henrissat B."/>
            <person name="Martinez A.T."/>
            <person name="Otillar R."/>
            <person name="Spatafora J.W."/>
            <person name="Yadav J.S."/>
            <person name="Aerts A."/>
            <person name="Benoit I."/>
            <person name="Boyd A."/>
            <person name="Carlson A."/>
            <person name="Copeland A."/>
            <person name="Coutinho P.M."/>
            <person name="de Vries R.P."/>
            <person name="Ferreira P."/>
            <person name="Findley K."/>
            <person name="Foster B."/>
            <person name="Gaskell J."/>
            <person name="Glotzer D."/>
            <person name="Gorecki P."/>
            <person name="Heitman J."/>
            <person name="Hesse C."/>
            <person name="Hori C."/>
            <person name="Igarashi K."/>
            <person name="Jurgens J.A."/>
            <person name="Kallen N."/>
            <person name="Kersten P."/>
            <person name="Kohler A."/>
            <person name="Kuees U."/>
            <person name="Kumar T.K.A."/>
            <person name="Kuo A."/>
            <person name="LaButti K."/>
            <person name="Larrondo L.F."/>
            <person name="Lindquist E."/>
            <person name="Ling A."/>
            <person name="Lombard V."/>
            <person name="Lucas S."/>
            <person name="Lundell T."/>
            <person name="Martin R."/>
            <person name="McLaughlin D.J."/>
            <person name="Morgenstern I."/>
            <person name="Morin E."/>
            <person name="Murat C."/>
            <person name="Nagy L.G."/>
            <person name="Nolan M."/>
            <person name="Ohm R.A."/>
            <person name="Patyshakuliyeva A."/>
            <person name="Rokas A."/>
            <person name="Ruiz-Duenas F.J."/>
            <person name="Sabat G."/>
            <person name="Salamov A."/>
            <person name="Samejima M."/>
            <person name="Schmutz J."/>
            <person name="Slot J.C."/>
            <person name="St John F."/>
            <person name="Stenlid J."/>
            <person name="Sun H."/>
            <person name="Sun S."/>
            <person name="Syed K."/>
            <person name="Tsang A."/>
            <person name="Wiebenga A."/>
            <person name="Young D."/>
            <person name="Pisabarro A."/>
            <person name="Eastwood D.C."/>
            <person name="Martin F."/>
            <person name="Cullen D."/>
            <person name="Grigoriev I.V."/>
            <person name="Hibbett D.S."/>
        </authorList>
    </citation>
    <scope>NUCLEOTIDE SEQUENCE [LARGE SCALE GENOMIC DNA]</scope>
    <source>
        <strain evidence="3">TFB10046</strain>
    </source>
</reference>
<dbReference type="Pfam" id="PF12937">
    <property type="entry name" value="F-box-like"/>
    <property type="match status" value="1"/>
</dbReference>
<dbReference type="InterPro" id="IPR036047">
    <property type="entry name" value="F-box-like_dom_sf"/>
</dbReference>
<evidence type="ECO:0000313" key="3">
    <source>
        <dbReference type="Proteomes" id="UP000006514"/>
    </source>
</evidence>
<dbReference type="PROSITE" id="PS50181">
    <property type="entry name" value="FBOX"/>
    <property type="match status" value="1"/>
</dbReference>
<dbReference type="SUPFAM" id="SSF81383">
    <property type="entry name" value="F-box domain"/>
    <property type="match status" value="1"/>
</dbReference>
<dbReference type="EMBL" id="JH687810">
    <property type="protein sequence ID" value="EJD39774.1"/>
    <property type="molecule type" value="Genomic_DNA"/>
</dbReference>
<name>J0DCE0_AURST</name>
<dbReference type="Gene3D" id="1.20.1280.50">
    <property type="match status" value="1"/>
</dbReference>
<gene>
    <name evidence="2" type="ORF">AURDEDRAFT_171224</name>
</gene>
<protein>
    <recommendedName>
        <fullName evidence="1">F-box domain-containing protein</fullName>
    </recommendedName>
</protein>
<feature type="domain" description="F-box" evidence="1">
    <location>
        <begin position="248"/>
        <end position="295"/>
    </location>
</feature>
<organism evidence="2 3">
    <name type="scientific">Auricularia subglabra (strain TFB-10046 / SS5)</name>
    <name type="common">White-rot fungus</name>
    <name type="synonym">Auricularia delicata (strain TFB10046)</name>
    <dbReference type="NCBI Taxonomy" id="717982"/>
    <lineage>
        <taxon>Eukaryota</taxon>
        <taxon>Fungi</taxon>
        <taxon>Dikarya</taxon>
        <taxon>Basidiomycota</taxon>
        <taxon>Agaricomycotina</taxon>
        <taxon>Agaricomycetes</taxon>
        <taxon>Auriculariales</taxon>
        <taxon>Auriculariaceae</taxon>
        <taxon>Auricularia</taxon>
    </lineage>
</organism>
<proteinExistence type="predicted"/>
<accession>J0DCE0</accession>
<dbReference type="InParanoid" id="J0DCE0"/>
<evidence type="ECO:0000259" key="1">
    <source>
        <dbReference type="PROSITE" id="PS50181"/>
    </source>
</evidence>